<sequence length="76" mass="8884">MHSTVYRLAMVLHPRHKLNYFREHGWDDDWIKEAGRLFREDYAVNYAGEDEDGDEGSTESEVEVEGNGKLRIDNGR</sequence>
<name>A0ACD3A649_9AGAR</name>
<protein>
    <submittedName>
        <fullName evidence="1">Uncharacterized protein</fullName>
    </submittedName>
</protein>
<dbReference type="EMBL" id="ML208722">
    <property type="protein sequence ID" value="TFK60875.1"/>
    <property type="molecule type" value="Genomic_DNA"/>
</dbReference>
<dbReference type="Proteomes" id="UP000308600">
    <property type="component" value="Unassembled WGS sequence"/>
</dbReference>
<evidence type="ECO:0000313" key="1">
    <source>
        <dbReference type="EMBL" id="TFK60875.1"/>
    </source>
</evidence>
<accession>A0ACD3A649</accession>
<organism evidence="1 2">
    <name type="scientific">Pluteus cervinus</name>
    <dbReference type="NCBI Taxonomy" id="181527"/>
    <lineage>
        <taxon>Eukaryota</taxon>
        <taxon>Fungi</taxon>
        <taxon>Dikarya</taxon>
        <taxon>Basidiomycota</taxon>
        <taxon>Agaricomycotina</taxon>
        <taxon>Agaricomycetes</taxon>
        <taxon>Agaricomycetidae</taxon>
        <taxon>Agaricales</taxon>
        <taxon>Pluteineae</taxon>
        <taxon>Pluteaceae</taxon>
        <taxon>Pluteus</taxon>
    </lineage>
</organism>
<proteinExistence type="predicted"/>
<gene>
    <name evidence="1" type="ORF">BDN72DRAFT_494535</name>
</gene>
<keyword evidence="2" id="KW-1185">Reference proteome</keyword>
<evidence type="ECO:0000313" key="2">
    <source>
        <dbReference type="Proteomes" id="UP000308600"/>
    </source>
</evidence>
<reference evidence="1 2" key="1">
    <citation type="journal article" date="2019" name="Nat. Ecol. Evol.">
        <title>Megaphylogeny resolves global patterns of mushroom evolution.</title>
        <authorList>
            <person name="Varga T."/>
            <person name="Krizsan K."/>
            <person name="Foldi C."/>
            <person name="Dima B."/>
            <person name="Sanchez-Garcia M."/>
            <person name="Sanchez-Ramirez S."/>
            <person name="Szollosi G.J."/>
            <person name="Szarkandi J.G."/>
            <person name="Papp V."/>
            <person name="Albert L."/>
            <person name="Andreopoulos W."/>
            <person name="Angelini C."/>
            <person name="Antonin V."/>
            <person name="Barry K.W."/>
            <person name="Bougher N.L."/>
            <person name="Buchanan P."/>
            <person name="Buyck B."/>
            <person name="Bense V."/>
            <person name="Catcheside P."/>
            <person name="Chovatia M."/>
            <person name="Cooper J."/>
            <person name="Damon W."/>
            <person name="Desjardin D."/>
            <person name="Finy P."/>
            <person name="Geml J."/>
            <person name="Haridas S."/>
            <person name="Hughes K."/>
            <person name="Justo A."/>
            <person name="Karasinski D."/>
            <person name="Kautmanova I."/>
            <person name="Kiss B."/>
            <person name="Kocsube S."/>
            <person name="Kotiranta H."/>
            <person name="LaButti K.M."/>
            <person name="Lechner B.E."/>
            <person name="Liimatainen K."/>
            <person name="Lipzen A."/>
            <person name="Lukacs Z."/>
            <person name="Mihaltcheva S."/>
            <person name="Morgado L.N."/>
            <person name="Niskanen T."/>
            <person name="Noordeloos M.E."/>
            <person name="Ohm R.A."/>
            <person name="Ortiz-Santana B."/>
            <person name="Ovrebo C."/>
            <person name="Racz N."/>
            <person name="Riley R."/>
            <person name="Savchenko A."/>
            <person name="Shiryaev A."/>
            <person name="Soop K."/>
            <person name="Spirin V."/>
            <person name="Szebenyi C."/>
            <person name="Tomsovsky M."/>
            <person name="Tulloss R.E."/>
            <person name="Uehling J."/>
            <person name="Grigoriev I.V."/>
            <person name="Vagvolgyi C."/>
            <person name="Papp T."/>
            <person name="Martin F.M."/>
            <person name="Miettinen O."/>
            <person name="Hibbett D.S."/>
            <person name="Nagy L.G."/>
        </authorList>
    </citation>
    <scope>NUCLEOTIDE SEQUENCE [LARGE SCALE GENOMIC DNA]</scope>
    <source>
        <strain evidence="1 2">NL-1719</strain>
    </source>
</reference>